<keyword evidence="3" id="KW-0804">Transcription</keyword>
<keyword evidence="1" id="KW-0805">Transcription regulation</keyword>
<feature type="domain" description="HTH araC/xylS-type" evidence="4">
    <location>
        <begin position="199"/>
        <end position="298"/>
    </location>
</feature>
<accession>A0A5Q0MAA8</accession>
<dbReference type="PANTHER" id="PTHR46796:SF13">
    <property type="entry name" value="HTH-TYPE TRANSCRIPTIONAL ACTIVATOR RHAS"/>
    <property type="match status" value="1"/>
</dbReference>
<protein>
    <submittedName>
        <fullName evidence="5">Helix-turn-helix domain-containing protein</fullName>
    </submittedName>
</protein>
<dbReference type="SMART" id="SM00342">
    <property type="entry name" value="HTH_ARAC"/>
    <property type="match status" value="1"/>
</dbReference>
<dbReference type="PROSITE" id="PS01124">
    <property type="entry name" value="HTH_ARAC_FAMILY_2"/>
    <property type="match status" value="1"/>
</dbReference>
<dbReference type="Gene3D" id="1.10.10.60">
    <property type="entry name" value="Homeodomain-like"/>
    <property type="match status" value="1"/>
</dbReference>
<proteinExistence type="predicted"/>
<sequence>MEPHCFSRPASEACICAPRAVTRIPSTFPKTMTHWKSYHLLGESFADTDDAPASLFRWAVERVVDGLTDHDVYSQTVAKAATRQGAMQRAERRMLRLLALDADPVAELMRTAHDASAFQMRWNGFNRMAPLGVETRVSCDAGLRLQRETRAAGLQDEMREQAGAICVSHLMAEDSPLRQRNEEIRPLARHFGELGYANAALRDSVDSLYADPFAELDQCADAVGASRRTLQRAFTQAGLSFRLLRQAVRLTLASHAMCSTSGESITAIAHASGFFDSAHLVRAWKQSCGLTPSQYRSLC</sequence>
<name>A0A5Q0MAA8_VARPD</name>
<dbReference type="SUPFAM" id="SSF46689">
    <property type="entry name" value="Homeodomain-like"/>
    <property type="match status" value="1"/>
</dbReference>
<organism evidence="5 6">
    <name type="scientific">Variovorax paradoxus</name>
    <dbReference type="NCBI Taxonomy" id="34073"/>
    <lineage>
        <taxon>Bacteria</taxon>
        <taxon>Pseudomonadati</taxon>
        <taxon>Pseudomonadota</taxon>
        <taxon>Betaproteobacteria</taxon>
        <taxon>Burkholderiales</taxon>
        <taxon>Comamonadaceae</taxon>
        <taxon>Variovorax</taxon>
    </lineage>
</organism>
<dbReference type="GO" id="GO:0043565">
    <property type="term" value="F:sequence-specific DNA binding"/>
    <property type="evidence" value="ECO:0007669"/>
    <property type="project" value="InterPro"/>
</dbReference>
<gene>
    <name evidence="5" type="ORF">GFK26_25130</name>
</gene>
<dbReference type="InterPro" id="IPR018060">
    <property type="entry name" value="HTH_AraC"/>
</dbReference>
<reference evidence="5 6" key="1">
    <citation type="submission" date="2019-10" db="EMBL/GenBank/DDBJ databases">
        <title>Complete genome sequence of Variovorax paradoxus 5C-2.</title>
        <authorList>
            <person name="Gogoleva N.E."/>
            <person name="Balkin A.S."/>
        </authorList>
    </citation>
    <scope>NUCLEOTIDE SEQUENCE [LARGE SCALE GENOMIC DNA]</scope>
    <source>
        <strain evidence="5 6">5C-2</strain>
    </source>
</reference>
<dbReference type="AlphaFoldDB" id="A0A5Q0MAA8"/>
<dbReference type="Proteomes" id="UP000326780">
    <property type="component" value="Chromosome"/>
</dbReference>
<keyword evidence="2" id="KW-0238">DNA-binding</keyword>
<dbReference type="InterPro" id="IPR050204">
    <property type="entry name" value="AraC_XylS_family_regulators"/>
</dbReference>
<evidence type="ECO:0000256" key="2">
    <source>
        <dbReference type="ARBA" id="ARBA00023125"/>
    </source>
</evidence>
<evidence type="ECO:0000313" key="6">
    <source>
        <dbReference type="Proteomes" id="UP000326780"/>
    </source>
</evidence>
<dbReference type="EMBL" id="CP045644">
    <property type="protein sequence ID" value="QFZ85817.1"/>
    <property type="molecule type" value="Genomic_DNA"/>
</dbReference>
<dbReference type="GO" id="GO:0003700">
    <property type="term" value="F:DNA-binding transcription factor activity"/>
    <property type="evidence" value="ECO:0007669"/>
    <property type="project" value="InterPro"/>
</dbReference>
<evidence type="ECO:0000259" key="4">
    <source>
        <dbReference type="PROSITE" id="PS01124"/>
    </source>
</evidence>
<evidence type="ECO:0000313" key="5">
    <source>
        <dbReference type="EMBL" id="QFZ85817.1"/>
    </source>
</evidence>
<evidence type="ECO:0000256" key="3">
    <source>
        <dbReference type="ARBA" id="ARBA00023163"/>
    </source>
</evidence>
<dbReference type="Pfam" id="PF12833">
    <property type="entry name" value="HTH_18"/>
    <property type="match status" value="1"/>
</dbReference>
<dbReference type="InterPro" id="IPR009057">
    <property type="entry name" value="Homeodomain-like_sf"/>
</dbReference>
<evidence type="ECO:0000256" key="1">
    <source>
        <dbReference type="ARBA" id="ARBA00023015"/>
    </source>
</evidence>
<dbReference type="PANTHER" id="PTHR46796">
    <property type="entry name" value="HTH-TYPE TRANSCRIPTIONAL ACTIVATOR RHAS-RELATED"/>
    <property type="match status" value="1"/>
</dbReference>